<protein>
    <submittedName>
        <fullName evidence="1">Uncharacterized protein</fullName>
    </submittedName>
</protein>
<reference evidence="2" key="1">
    <citation type="journal article" date="2016" name="Nature">
        <title>Genome evolution in the allotetraploid frog Xenopus laevis.</title>
        <authorList>
            <person name="Session A.M."/>
            <person name="Uno Y."/>
            <person name="Kwon T."/>
            <person name="Chapman J.A."/>
            <person name="Toyoda A."/>
            <person name="Takahashi S."/>
            <person name="Fukui A."/>
            <person name="Hikosaka A."/>
            <person name="Suzuki A."/>
            <person name="Kondo M."/>
            <person name="van Heeringen S.J."/>
            <person name="Quigley I."/>
            <person name="Heinz S."/>
            <person name="Ogino H."/>
            <person name="Ochi H."/>
            <person name="Hellsten U."/>
            <person name="Lyons J.B."/>
            <person name="Simakov O."/>
            <person name="Putnam N."/>
            <person name="Stites J."/>
            <person name="Kuroki Y."/>
            <person name="Tanaka T."/>
            <person name="Michiue T."/>
            <person name="Watanabe M."/>
            <person name="Bogdanovic O."/>
            <person name="Lister R."/>
            <person name="Georgiou G."/>
            <person name="Paranjpe S.S."/>
            <person name="van Kruijsbergen I."/>
            <person name="Shu S."/>
            <person name="Carlson J."/>
            <person name="Kinoshita T."/>
            <person name="Ohta Y."/>
            <person name="Mawaribuchi S."/>
            <person name="Jenkins J."/>
            <person name="Grimwood J."/>
            <person name="Schmutz J."/>
            <person name="Mitros T."/>
            <person name="Mozaffari S.V."/>
            <person name="Suzuki Y."/>
            <person name="Haramoto Y."/>
            <person name="Yamamoto T.S."/>
            <person name="Takagi C."/>
            <person name="Heald R."/>
            <person name="Miller K."/>
            <person name="Haudenschild C."/>
            <person name="Kitzman J."/>
            <person name="Nakayama T."/>
            <person name="Izutsu Y."/>
            <person name="Robert J."/>
            <person name="Fortriede J."/>
            <person name="Burns K."/>
            <person name="Lotay V."/>
            <person name="Karimi K."/>
            <person name="Yasuoka Y."/>
            <person name="Dichmann D.S."/>
            <person name="Flajnik M.F."/>
            <person name="Houston D.W."/>
            <person name="Shendure J."/>
            <person name="DuPasquier L."/>
            <person name="Vize P.D."/>
            <person name="Zorn A.M."/>
            <person name="Ito M."/>
            <person name="Marcotte E.M."/>
            <person name="Wallingford J.B."/>
            <person name="Ito Y."/>
            <person name="Asashima M."/>
            <person name="Ueno N."/>
            <person name="Matsuda Y."/>
            <person name="Veenstra G.J."/>
            <person name="Fujiyama A."/>
            <person name="Harland R.M."/>
            <person name="Taira M."/>
            <person name="Rokhsar D.S."/>
        </authorList>
    </citation>
    <scope>NUCLEOTIDE SEQUENCE [LARGE SCALE GENOMIC DNA]</scope>
    <source>
        <strain evidence="2">J</strain>
    </source>
</reference>
<evidence type="ECO:0000313" key="2">
    <source>
        <dbReference type="Proteomes" id="UP000694892"/>
    </source>
</evidence>
<dbReference type="EMBL" id="CM004474">
    <property type="protein sequence ID" value="OCT80479.1"/>
    <property type="molecule type" value="Genomic_DNA"/>
</dbReference>
<gene>
    <name evidence="1" type="ORF">XELAEV_18027291mg</name>
</gene>
<dbReference type="AlphaFoldDB" id="A0A974HJM6"/>
<accession>A0A974HJM6</accession>
<evidence type="ECO:0000313" key="1">
    <source>
        <dbReference type="EMBL" id="OCT80479.1"/>
    </source>
</evidence>
<sequence>MYKTINKIFHRAEIWQYAIEISGKCNFFPGNIHCDSLQMKGKLQHQAWQHNAPVEAHFCNNTHSIKDLRVTALKGNFKTQQEQKEWELKLIRKFNTQECGLNRDRSFMSRYDFN</sequence>
<organism evidence="1 2">
    <name type="scientific">Xenopus laevis</name>
    <name type="common">African clawed frog</name>
    <dbReference type="NCBI Taxonomy" id="8355"/>
    <lineage>
        <taxon>Eukaryota</taxon>
        <taxon>Metazoa</taxon>
        <taxon>Chordata</taxon>
        <taxon>Craniata</taxon>
        <taxon>Vertebrata</taxon>
        <taxon>Euteleostomi</taxon>
        <taxon>Amphibia</taxon>
        <taxon>Batrachia</taxon>
        <taxon>Anura</taxon>
        <taxon>Pipoidea</taxon>
        <taxon>Pipidae</taxon>
        <taxon>Xenopodinae</taxon>
        <taxon>Xenopus</taxon>
        <taxon>Xenopus</taxon>
    </lineage>
</organism>
<name>A0A974HJM6_XENLA</name>
<proteinExistence type="predicted"/>
<dbReference type="Proteomes" id="UP000694892">
    <property type="component" value="Chromosome 5L"/>
</dbReference>